<evidence type="ECO:0000259" key="6">
    <source>
        <dbReference type="SMART" id="SM00829"/>
    </source>
</evidence>
<dbReference type="InterPro" id="IPR036291">
    <property type="entry name" value="NAD(P)-bd_dom_sf"/>
</dbReference>
<comment type="similarity">
    <text evidence="2">Belongs to the zinc-containing alcohol dehydrogenase family.</text>
</comment>
<evidence type="ECO:0000256" key="1">
    <source>
        <dbReference type="ARBA" id="ARBA00001947"/>
    </source>
</evidence>
<evidence type="ECO:0000256" key="4">
    <source>
        <dbReference type="ARBA" id="ARBA00022833"/>
    </source>
</evidence>
<dbReference type="RefSeq" id="WP_344083444.1">
    <property type="nucleotide sequence ID" value="NZ_BAAALS010000018.1"/>
</dbReference>
<dbReference type="Pfam" id="PF08240">
    <property type="entry name" value="ADH_N"/>
    <property type="match status" value="1"/>
</dbReference>
<dbReference type="Proteomes" id="UP001500655">
    <property type="component" value="Unassembled WGS sequence"/>
</dbReference>
<keyword evidence="5" id="KW-0560">Oxidoreductase</keyword>
<evidence type="ECO:0000256" key="2">
    <source>
        <dbReference type="ARBA" id="ARBA00008072"/>
    </source>
</evidence>
<dbReference type="Pfam" id="PF00107">
    <property type="entry name" value="ADH_zinc_N"/>
    <property type="match status" value="1"/>
</dbReference>
<evidence type="ECO:0000313" key="8">
    <source>
        <dbReference type="Proteomes" id="UP001500655"/>
    </source>
</evidence>
<keyword evidence="8" id="KW-1185">Reference proteome</keyword>
<dbReference type="Gene3D" id="3.90.180.10">
    <property type="entry name" value="Medium-chain alcohol dehydrogenases, catalytic domain"/>
    <property type="match status" value="1"/>
</dbReference>
<feature type="domain" description="Enoyl reductase (ER)" evidence="6">
    <location>
        <begin position="9"/>
        <end position="351"/>
    </location>
</feature>
<dbReference type="Gene3D" id="3.40.50.720">
    <property type="entry name" value="NAD(P)-binding Rossmann-like Domain"/>
    <property type="match status" value="1"/>
</dbReference>
<evidence type="ECO:0000313" key="7">
    <source>
        <dbReference type="EMBL" id="GAA1763212.1"/>
    </source>
</evidence>
<comment type="cofactor">
    <cofactor evidence="1">
        <name>Zn(2+)</name>
        <dbReference type="ChEBI" id="CHEBI:29105"/>
    </cofactor>
</comment>
<dbReference type="SMART" id="SM00829">
    <property type="entry name" value="PKS_ER"/>
    <property type="match status" value="1"/>
</dbReference>
<dbReference type="SUPFAM" id="SSF51735">
    <property type="entry name" value="NAD(P)-binding Rossmann-fold domains"/>
    <property type="match status" value="1"/>
</dbReference>
<reference evidence="8" key="1">
    <citation type="journal article" date="2019" name="Int. J. Syst. Evol. Microbiol.">
        <title>The Global Catalogue of Microorganisms (GCM) 10K type strain sequencing project: providing services to taxonomists for standard genome sequencing and annotation.</title>
        <authorList>
            <consortium name="The Broad Institute Genomics Platform"/>
            <consortium name="The Broad Institute Genome Sequencing Center for Infectious Disease"/>
            <person name="Wu L."/>
            <person name="Ma J."/>
        </authorList>
    </citation>
    <scope>NUCLEOTIDE SEQUENCE [LARGE SCALE GENOMIC DNA]</scope>
    <source>
        <strain evidence="8">JCM 13249</strain>
    </source>
</reference>
<dbReference type="PANTHER" id="PTHR43350">
    <property type="entry name" value="NAD-DEPENDENT ALCOHOL DEHYDROGENASE"/>
    <property type="match status" value="1"/>
</dbReference>
<proteinExistence type="inferred from homology"/>
<keyword evidence="3" id="KW-0479">Metal-binding</keyword>
<dbReference type="SUPFAM" id="SSF50129">
    <property type="entry name" value="GroES-like"/>
    <property type="match status" value="1"/>
</dbReference>
<dbReference type="EMBL" id="BAAALS010000018">
    <property type="protein sequence ID" value="GAA1763212.1"/>
    <property type="molecule type" value="Genomic_DNA"/>
</dbReference>
<gene>
    <name evidence="7" type="ORF">GCM10009681_37860</name>
</gene>
<accession>A0ABP4WUH3</accession>
<sequence>MTRAVVARGSELRVEDVVLPEPGPTEVRVRIRAAGVCHSDLSMVNGTLAPAYPLVLGHEAAGEVVSDGPLAGEHVVLNWSPPCRACWFCAHGEPWLCATTSGPSVPRGHTADGEPLHVTLGVGGLAEQVVVPAHAVIPVPRDVPFPVAALLGCAALTGVGAVRRTAGVAAGETVVVIGLGGVGLAVVVAARAAGASRVIAVDVSDAKRPLALAAGATDYLVSDDGLSRAVRGLTEGRGADHAFECVGRAVTMRAAWRATRRGGAVTVVGMGGRDDLLSLSALDIFHSARTLRASVYGSSDPDRDVPPLAAEIRDGTLDLSPLITDLIGLDDAPEAFARMMRGEGARSVVVLD</sequence>
<keyword evidence="4" id="KW-0862">Zinc</keyword>
<name>A0ABP4WUH3_9ACTN</name>
<comment type="caution">
    <text evidence="7">The sequence shown here is derived from an EMBL/GenBank/DDBJ whole genome shotgun (WGS) entry which is preliminary data.</text>
</comment>
<evidence type="ECO:0000256" key="5">
    <source>
        <dbReference type="ARBA" id="ARBA00023002"/>
    </source>
</evidence>
<dbReference type="InterPro" id="IPR011032">
    <property type="entry name" value="GroES-like_sf"/>
</dbReference>
<dbReference type="InterPro" id="IPR013149">
    <property type="entry name" value="ADH-like_C"/>
</dbReference>
<organism evidence="7 8">
    <name type="scientific">Luedemannella helvata</name>
    <dbReference type="NCBI Taxonomy" id="349315"/>
    <lineage>
        <taxon>Bacteria</taxon>
        <taxon>Bacillati</taxon>
        <taxon>Actinomycetota</taxon>
        <taxon>Actinomycetes</taxon>
        <taxon>Micromonosporales</taxon>
        <taxon>Micromonosporaceae</taxon>
        <taxon>Luedemannella</taxon>
    </lineage>
</organism>
<dbReference type="InterPro" id="IPR020843">
    <property type="entry name" value="ER"/>
</dbReference>
<protein>
    <submittedName>
        <fullName evidence="7">Zn-dependent alcohol dehydrogenase</fullName>
    </submittedName>
</protein>
<dbReference type="InterPro" id="IPR013154">
    <property type="entry name" value="ADH-like_N"/>
</dbReference>
<evidence type="ECO:0000256" key="3">
    <source>
        <dbReference type="ARBA" id="ARBA00022723"/>
    </source>
</evidence>
<dbReference type="PANTHER" id="PTHR43350:SF21">
    <property type="entry name" value="S-NITROSOMYCOTHIOL REDUCTASE MSCR"/>
    <property type="match status" value="1"/>
</dbReference>